<keyword evidence="6" id="KW-0732">Signal</keyword>
<keyword evidence="5" id="KW-0472">Membrane</keyword>
<dbReference type="Proteomes" id="UP000626109">
    <property type="component" value="Unassembled WGS sequence"/>
</dbReference>
<accession>A0A813IGK4</accession>
<feature type="signal peptide" evidence="6">
    <location>
        <begin position="1"/>
        <end position="18"/>
    </location>
</feature>
<evidence type="ECO:0000313" key="8">
    <source>
        <dbReference type="Proteomes" id="UP000626109"/>
    </source>
</evidence>
<evidence type="ECO:0000256" key="4">
    <source>
        <dbReference type="SAM" id="MobiDB-lite"/>
    </source>
</evidence>
<dbReference type="PROSITE" id="PS50297">
    <property type="entry name" value="ANK_REP_REGION"/>
    <property type="match status" value="3"/>
</dbReference>
<name>A0A813IGK4_POLGL</name>
<feature type="repeat" description="ANK" evidence="3">
    <location>
        <begin position="799"/>
        <end position="819"/>
    </location>
</feature>
<evidence type="ECO:0000256" key="2">
    <source>
        <dbReference type="ARBA" id="ARBA00023043"/>
    </source>
</evidence>
<sequence>MLGVAISLLLCLLNQVLSQPADVELSPQFAECWWPQMLGQVEDGWAWTTETFQKDQPWSTLVLVAGALSTLAVVNKKGYIDGLLDGCLHRSRRDIVFPAFAWLADFGLDLYVTAVYFRSGYVVFGFLSLCIPAASGYIAFEFRRRRWQRAGFPTTSSSFPRVAFYTKGLSKEGKPQPGFGAALLHVFQIRPFLAAAEAWRENEVTNDFSEEKVMAGLCESFPSAILQHYALLLRIGSAGNPLLLLLSISSSIFFLAKAMQDAVKGVLVPREQACSMVPKVQDGCLPQPLVLLWRMADMASRIFVWTVFGATVRPEGLGRHQNVQVWLPCLMAGELICSALLQKLCFGLRLEDLRRPQDLAAIGLSWMSLPLCTLGGVAWSAQQRWQLCHMTLRALEFLGVAFLVRHRWSSQEGCPTQIALGWSWTCAGLGLTVAIGVLVMDRAVLWRTGQGLLPAEAAGGCTPAHWLARVGNTHALGCLLEKLPRAKVQDNARSKGHAAEELPLVPEDQREEPAKNDMWTPAHYAAAEGHSESLREIHKLTAGLQQKTQNGASPAHLAAAGSHTKSLRVLEELAPGLLREKDKNDGATPAHWAARGGHTDALRVLEELAPGLLREKDQSGKTPAHWAAQLGQTDALRVLEELAPGLLREKDNDGLTPAHVAAADGHTDALRVLEELAPGLLREKENDGWTPAHWAAQLGQTDALRVLEELAPGLLREKDKNDGATPAHWAAQLGQTDALRLGQTDALRVLEELAPGLLREKDKKYGPTPAHWAAQLGQTDALRVLEELAPGLLREKDNDGLTPAHVAARGGHTDALRVLEELAPGLLREKDQSGKTPAHWAAQLGQTDALRVLEELAPGLLREKENDGWTPAQPGAVSSDRKDACGPEEWQGLLRERRTRIMAQLGQTDALRVTEELAPGLLREKDKNNGATPAHWAAQLGQTDALRVLEELAPGLLREKDKNNGATPAHRAAQLGQTDALRVLEELAPGLLREKDQSGKTPAHWAAQEGHTDALRVLEELAPGLLREK</sequence>
<dbReference type="PANTHER" id="PTHR24123:SF33">
    <property type="entry name" value="PROTEIN HOS4"/>
    <property type="match status" value="1"/>
</dbReference>
<dbReference type="SMART" id="SM00248">
    <property type="entry name" value="ANK"/>
    <property type="match status" value="14"/>
</dbReference>
<feature type="transmembrane region" description="Helical" evidence="5">
    <location>
        <begin position="95"/>
        <end position="114"/>
    </location>
</feature>
<feature type="transmembrane region" description="Helical" evidence="5">
    <location>
        <begin position="420"/>
        <end position="440"/>
    </location>
</feature>
<organism evidence="7 8">
    <name type="scientific">Polarella glacialis</name>
    <name type="common">Dinoflagellate</name>
    <dbReference type="NCBI Taxonomy" id="89957"/>
    <lineage>
        <taxon>Eukaryota</taxon>
        <taxon>Sar</taxon>
        <taxon>Alveolata</taxon>
        <taxon>Dinophyceae</taxon>
        <taxon>Suessiales</taxon>
        <taxon>Suessiaceae</taxon>
        <taxon>Polarella</taxon>
    </lineage>
</organism>
<protein>
    <submittedName>
        <fullName evidence="7">Uncharacterized protein</fullName>
    </submittedName>
</protein>
<keyword evidence="5" id="KW-1133">Transmembrane helix</keyword>
<feature type="transmembrane region" description="Helical" evidence="5">
    <location>
        <begin position="361"/>
        <end position="379"/>
    </location>
</feature>
<dbReference type="Gene3D" id="1.25.40.20">
    <property type="entry name" value="Ankyrin repeat-containing domain"/>
    <property type="match status" value="4"/>
</dbReference>
<comment type="caution">
    <text evidence="7">The sequence shown here is derived from an EMBL/GenBank/DDBJ whole genome shotgun (WGS) entry which is preliminary data.</text>
</comment>
<feature type="compositionally biased region" description="Basic and acidic residues" evidence="4">
    <location>
        <begin position="490"/>
        <end position="500"/>
    </location>
</feature>
<keyword evidence="2 3" id="KW-0040">ANK repeat</keyword>
<keyword evidence="5" id="KW-0812">Transmembrane</keyword>
<dbReference type="PROSITE" id="PS50088">
    <property type="entry name" value="ANK_REPEAT"/>
    <property type="match status" value="3"/>
</dbReference>
<feature type="non-terminal residue" evidence="7">
    <location>
        <position position="1029"/>
    </location>
</feature>
<keyword evidence="1" id="KW-0677">Repeat</keyword>
<dbReference type="InterPro" id="IPR002110">
    <property type="entry name" value="Ankyrin_rpt"/>
</dbReference>
<dbReference type="EMBL" id="CAJNNW010008936">
    <property type="protein sequence ID" value="CAE8650543.1"/>
    <property type="molecule type" value="Genomic_DNA"/>
</dbReference>
<evidence type="ECO:0000256" key="5">
    <source>
        <dbReference type="SAM" id="Phobius"/>
    </source>
</evidence>
<evidence type="ECO:0000256" key="6">
    <source>
        <dbReference type="SAM" id="SignalP"/>
    </source>
</evidence>
<dbReference type="InterPro" id="IPR051165">
    <property type="entry name" value="Multifunctional_ANK_Repeat"/>
</dbReference>
<dbReference type="Pfam" id="PF12796">
    <property type="entry name" value="Ank_2"/>
    <property type="match status" value="4"/>
</dbReference>
<gene>
    <name evidence="7" type="ORF">PGLA2088_LOCUS8346</name>
</gene>
<evidence type="ECO:0000256" key="1">
    <source>
        <dbReference type="ARBA" id="ARBA00022737"/>
    </source>
</evidence>
<feature type="region of interest" description="Disordered" evidence="4">
    <location>
        <begin position="864"/>
        <end position="885"/>
    </location>
</feature>
<feature type="repeat" description="ANK" evidence="3">
    <location>
        <begin position="653"/>
        <end position="673"/>
    </location>
</feature>
<feature type="transmembrane region" description="Helical" evidence="5">
    <location>
        <begin position="57"/>
        <end position="74"/>
    </location>
</feature>
<feature type="repeat" description="ANK" evidence="3">
    <location>
        <begin position="998"/>
        <end position="1018"/>
    </location>
</feature>
<dbReference type="AlphaFoldDB" id="A0A813IGK4"/>
<proteinExistence type="predicted"/>
<dbReference type="PANTHER" id="PTHR24123">
    <property type="entry name" value="ANKYRIN REPEAT-CONTAINING"/>
    <property type="match status" value="1"/>
</dbReference>
<feature type="chain" id="PRO_5033020174" evidence="6">
    <location>
        <begin position="19"/>
        <end position="1029"/>
    </location>
</feature>
<evidence type="ECO:0000256" key="3">
    <source>
        <dbReference type="PROSITE-ProRule" id="PRU00023"/>
    </source>
</evidence>
<evidence type="ECO:0000313" key="7">
    <source>
        <dbReference type="EMBL" id="CAE8650543.1"/>
    </source>
</evidence>
<feature type="region of interest" description="Disordered" evidence="4">
    <location>
        <begin position="490"/>
        <end position="513"/>
    </location>
</feature>
<feature type="transmembrane region" description="Helical" evidence="5">
    <location>
        <begin position="242"/>
        <end position="259"/>
    </location>
</feature>
<reference evidence="7" key="1">
    <citation type="submission" date="2021-02" db="EMBL/GenBank/DDBJ databases">
        <authorList>
            <person name="Dougan E. K."/>
            <person name="Rhodes N."/>
            <person name="Thang M."/>
            <person name="Chan C."/>
        </authorList>
    </citation>
    <scope>NUCLEOTIDE SEQUENCE</scope>
</reference>
<dbReference type="InterPro" id="IPR036770">
    <property type="entry name" value="Ankyrin_rpt-contain_sf"/>
</dbReference>
<dbReference type="SUPFAM" id="SSF48403">
    <property type="entry name" value="Ankyrin repeat"/>
    <property type="match status" value="2"/>
</dbReference>
<feature type="transmembrane region" description="Helical" evidence="5">
    <location>
        <begin position="120"/>
        <end position="140"/>
    </location>
</feature>